<feature type="compositionally biased region" description="Basic and acidic residues" evidence="1">
    <location>
        <begin position="8"/>
        <end position="18"/>
    </location>
</feature>
<feature type="region of interest" description="Disordered" evidence="1">
    <location>
        <begin position="1"/>
        <end position="21"/>
    </location>
</feature>
<organism evidence="2 3">
    <name type="scientific">Aspergillus granulosus</name>
    <dbReference type="NCBI Taxonomy" id="176169"/>
    <lineage>
        <taxon>Eukaryota</taxon>
        <taxon>Fungi</taxon>
        <taxon>Dikarya</taxon>
        <taxon>Ascomycota</taxon>
        <taxon>Pezizomycotina</taxon>
        <taxon>Eurotiomycetes</taxon>
        <taxon>Eurotiomycetidae</taxon>
        <taxon>Eurotiales</taxon>
        <taxon>Aspergillaceae</taxon>
        <taxon>Aspergillus</taxon>
        <taxon>Aspergillus subgen. Nidulantes</taxon>
    </lineage>
</organism>
<evidence type="ECO:0000256" key="1">
    <source>
        <dbReference type="SAM" id="MobiDB-lite"/>
    </source>
</evidence>
<comment type="caution">
    <text evidence="2">The sequence shown here is derived from an EMBL/GenBank/DDBJ whole genome shotgun (WGS) entry which is preliminary data.</text>
</comment>
<accession>A0ABR4H0U7</accession>
<dbReference type="EMBL" id="JBFXLT010000097">
    <property type="protein sequence ID" value="KAL2809042.1"/>
    <property type="molecule type" value="Genomic_DNA"/>
</dbReference>
<gene>
    <name evidence="2" type="ORF">BJX63DRAFT_435524</name>
</gene>
<keyword evidence="3" id="KW-1185">Reference proteome</keyword>
<evidence type="ECO:0000313" key="3">
    <source>
        <dbReference type="Proteomes" id="UP001610334"/>
    </source>
</evidence>
<evidence type="ECO:0000313" key="2">
    <source>
        <dbReference type="EMBL" id="KAL2809042.1"/>
    </source>
</evidence>
<dbReference type="Proteomes" id="UP001610334">
    <property type="component" value="Unassembled WGS sequence"/>
</dbReference>
<reference evidence="2 3" key="1">
    <citation type="submission" date="2024-07" db="EMBL/GenBank/DDBJ databases">
        <title>Section-level genome sequencing and comparative genomics of Aspergillus sections Usti and Cavernicolus.</title>
        <authorList>
            <consortium name="Lawrence Berkeley National Laboratory"/>
            <person name="Nybo J.L."/>
            <person name="Vesth T.C."/>
            <person name="Theobald S."/>
            <person name="Frisvad J.C."/>
            <person name="Larsen T.O."/>
            <person name="Kjaerboelling I."/>
            <person name="Rothschild-Mancinelli K."/>
            <person name="Lyhne E.K."/>
            <person name="Kogle M.E."/>
            <person name="Barry K."/>
            <person name="Clum A."/>
            <person name="Na H."/>
            <person name="Ledsgaard L."/>
            <person name="Lin J."/>
            <person name="Lipzen A."/>
            <person name="Kuo A."/>
            <person name="Riley R."/>
            <person name="Mondo S."/>
            <person name="Labutti K."/>
            <person name="Haridas S."/>
            <person name="Pangalinan J."/>
            <person name="Salamov A.A."/>
            <person name="Simmons B.A."/>
            <person name="Magnuson J.K."/>
            <person name="Chen J."/>
            <person name="Drula E."/>
            <person name="Henrissat B."/>
            <person name="Wiebenga A."/>
            <person name="Lubbers R.J."/>
            <person name="Gomes A.C."/>
            <person name="Makela M.R."/>
            <person name="Stajich J."/>
            <person name="Grigoriev I.V."/>
            <person name="Mortensen U.H."/>
            <person name="De Vries R.P."/>
            <person name="Baker S.E."/>
            <person name="Andersen M.R."/>
        </authorList>
    </citation>
    <scope>NUCLEOTIDE SEQUENCE [LARGE SCALE GENOMIC DNA]</scope>
    <source>
        <strain evidence="2 3">CBS 588.65</strain>
    </source>
</reference>
<protein>
    <submittedName>
        <fullName evidence="2">Uncharacterized protein</fullName>
    </submittedName>
</protein>
<name>A0ABR4H0U7_9EURO</name>
<sequence>MSEISSTDYKEQEHSLHDKKPHFTKLKKHLASIKEQWGPGLSAKIYWDEEYNFPAGRWAGQGWEPRSIEAMLEYNDTTQLKSSDTEQSSHL</sequence>
<proteinExistence type="predicted"/>